<feature type="region of interest" description="Disordered" evidence="1">
    <location>
        <begin position="181"/>
        <end position="213"/>
    </location>
</feature>
<evidence type="ECO:0000256" key="1">
    <source>
        <dbReference type="SAM" id="MobiDB-lite"/>
    </source>
</evidence>
<dbReference type="EMBL" id="LAZR01037135">
    <property type="protein sequence ID" value="KKL23004.1"/>
    <property type="molecule type" value="Genomic_DNA"/>
</dbReference>
<evidence type="ECO:0000313" key="2">
    <source>
        <dbReference type="EMBL" id="KKL23004.1"/>
    </source>
</evidence>
<organism evidence="2">
    <name type="scientific">marine sediment metagenome</name>
    <dbReference type="NCBI Taxonomy" id="412755"/>
    <lineage>
        <taxon>unclassified sequences</taxon>
        <taxon>metagenomes</taxon>
        <taxon>ecological metagenomes</taxon>
    </lineage>
</organism>
<dbReference type="AlphaFoldDB" id="A0A0F9BMC3"/>
<comment type="caution">
    <text evidence="2">The sequence shown here is derived from an EMBL/GenBank/DDBJ whole genome shotgun (WGS) entry which is preliminary data.</text>
</comment>
<gene>
    <name evidence="2" type="ORF">LCGC14_2429750</name>
</gene>
<accession>A0A0F9BMC3</accession>
<proteinExistence type="predicted"/>
<reference evidence="2" key="1">
    <citation type="journal article" date="2015" name="Nature">
        <title>Complex archaea that bridge the gap between prokaryotes and eukaryotes.</title>
        <authorList>
            <person name="Spang A."/>
            <person name="Saw J.H."/>
            <person name="Jorgensen S.L."/>
            <person name="Zaremba-Niedzwiedzka K."/>
            <person name="Martijn J."/>
            <person name="Lind A.E."/>
            <person name="van Eijk R."/>
            <person name="Schleper C."/>
            <person name="Guy L."/>
            <person name="Ettema T.J."/>
        </authorList>
    </citation>
    <scope>NUCLEOTIDE SEQUENCE</scope>
</reference>
<feature type="compositionally biased region" description="Low complexity" evidence="1">
    <location>
        <begin position="191"/>
        <end position="202"/>
    </location>
</feature>
<name>A0A0F9BMC3_9ZZZZ</name>
<protein>
    <submittedName>
        <fullName evidence="2">Uncharacterized protein</fullName>
    </submittedName>
</protein>
<feature type="compositionally biased region" description="Basic and acidic residues" evidence="1">
    <location>
        <begin position="203"/>
        <end position="213"/>
    </location>
</feature>
<sequence>TGLTYENYPLFVNLLEIGNHWVIDALIGDRDPFLFFSSIQPNDKILIACFGLLAERHPGGLYAKSLSVILGVLQATYNNPEDGYKIYPLTVSDVNAMGKHLDAEAGQEDSLNRCILDILEKIAMLEGLEAHTRDMEEVAIHANEIRNYFFDDKKSLDEVIPPVLLVRMSYKDFEVTPHKEVKLEKSKLSDKGPVGKIGAAKAKAGEEPAEKTA</sequence>
<feature type="non-terminal residue" evidence="2">
    <location>
        <position position="1"/>
    </location>
</feature>
<feature type="compositionally biased region" description="Basic and acidic residues" evidence="1">
    <location>
        <begin position="181"/>
        <end position="190"/>
    </location>
</feature>